<evidence type="ECO:0000256" key="11">
    <source>
        <dbReference type="ARBA" id="ARBA00022989"/>
    </source>
</evidence>
<keyword evidence="8" id="KW-0547">Nucleotide-binding</keyword>
<dbReference type="InterPro" id="IPR003661">
    <property type="entry name" value="HisK_dim/P_dom"/>
</dbReference>
<dbReference type="SUPFAM" id="SSF55874">
    <property type="entry name" value="ATPase domain of HSP90 chaperone/DNA topoisomerase II/histidine kinase"/>
    <property type="match status" value="1"/>
</dbReference>
<dbReference type="CDD" id="cd00075">
    <property type="entry name" value="HATPase"/>
    <property type="match status" value="1"/>
</dbReference>
<dbReference type="CDD" id="cd00082">
    <property type="entry name" value="HisKA"/>
    <property type="match status" value="1"/>
</dbReference>
<evidence type="ECO:0000259" key="16">
    <source>
        <dbReference type="PROSITE" id="PS50885"/>
    </source>
</evidence>
<evidence type="ECO:0000256" key="9">
    <source>
        <dbReference type="ARBA" id="ARBA00022777"/>
    </source>
</evidence>
<dbReference type="Gene3D" id="3.30.565.10">
    <property type="entry name" value="Histidine kinase-like ATPase, C-terminal domain"/>
    <property type="match status" value="1"/>
</dbReference>
<evidence type="ECO:0000256" key="4">
    <source>
        <dbReference type="ARBA" id="ARBA00022475"/>
    </source>
</evidence>
<dbReference type="SMART" id="SM00387">
    <property type="entry name" value="HATPase_c"/>
    <property type="match status" value="1"/>
</dbReference>
<comment type="subcellular location">
    <subcellularLocation>
        <location evidence="2">Cell membrane</location>
        <topology evidence="2">Multi-pass membrane protein</topology>
    </subcellularLocation>
</comment>
<dbReference type="PROSITE" id="PS50885">
    <property type="entry name" value="HAMP"/>
    <property type="match status" value="1"/>
</dbReference>
<keyword evidence="4" id="KW-1003">Cell membrane</keyword>
<dbReference type="InterPro" id="IPR005467">
    <property type="entry name" value="His_kinase_dom"/>
</dbReference>
<dbReference type="PROSITE" id="PS50109">
    <property type="entry name" value="HIS_KIN"/>
    <property type="match status" value="1"/>
</dbReference>
<keyword evidence="10" id="KW-0067">ATP-binding</keyword>
<keyword evidence="13 14" id="KW-0472">Membrane</keyword>
<evidence type="ECO:0000256" key="10">
    <source>
        <dbReference type="ARBA" id="ARBA00022840"/>
    </source>
</evidence>
<keyword evidence="5" id="KW-0597">Phosphoprotein</keyword>
<comment type="caution">
    <text evidence="17">The sequence shown here is derived from an EMBL/GenBank/DDBJ whole genome shotgun (WGS) entry which is preliminary data.</text>
</comment>
<dbReference type="Gene3D" id="1.10.287.130">
    <property type="match status" value="1"/>
</dbReference>
<dbReference type="CDD" id="cd06225">
    <property type="entry name" value="HAMP"/>
    <property type="match status" value="1"/>
</dbReference>
<reference evidence="17 18" key="1">
    <citation type="submission" date="2021-10" db="EMBL/GenBank/DDBJ databases">
        <title>Anaerobic single-cell dispensing facilitates the cultivation of human gut bacteria.</title>
        <authorList>
            <person name="Afrizal A."/>
        </authorList>
    </citation>
    <scope>NUCLEOTIDE SEQUENCE [LARGE SCALE GENOMIC DNA]</scope>
    <source>
        <strain evidence="17 18">CLA-AA-H246</strain>
    </source>
</reference>
<evidence type="ECO:0000256" key="7">
    <source>
        <dbReference type="ARBA" id="ARBA00022692"/>
    </source>
</evidence>
<dbReference type="SUPFAM" id="SSF158472">
    <property type="entry name" value="HAMP domain-like"/>
    <property type="match status" value="1"/>
</dbReference>
<dbReference type="PANTHER" id="PTHR45528:SF1">
    <property type="entry name" value="SENSOR HISTIDINE KINASE CPXA"/>
    <property type="match status" value="1"/>
</dbReference>
<evidence type="ECO:0000256" key="2">
    <source>
        <dbReference type="ARBA" id="ARBA00004651"/>
    </source>
</evidence>
<name>A0ABS8EVZ0_9FIRM</name>
<dbReference type="SUPFAM" id="SSF47384">
    <property type="entry name" value="Homodimeric domain of signal transducing histidine kinase"/>
    <property type="match status" value="1"/>
</dbReference>
<dbReference type="SMART" id="SM00304">
    <property type="entry name" value="HAMP"/>
    <property type="match status" value="1"/>
</dbReference>
<dbReference type="Gene3D" id="6.10.340.10">
    <property type="match status" value="1"/>
</dbReference>
<dbReference type="EMBL" id="JAJEQE010000028">
    <property type="protein sequence ID" value="MCC2149366.1"/>
    <property type="molecule type" value="Genomic_DNA"/>
</dbReference>
<keyword evidence="11 14" id="KW-1133">Transmembrane helix</keyword>
<dbReference type="PRINTS" id="PR00344">
    <property type="entry name" value="BCTRLSENSOR"/>
</dbReference>
<keyword evidence="18" id="KW-1185">Reference proteome</keyword>
<dbReference type="InterPro" id="IPR050398">
    <property type="entry name" value="HssS/ArlS-like"/>
</dbReference>
<evidence type="ECO:0000256" key="12">
    <source>
        <dbReference type="ARBA" id="ARBA00023012"/>
    </source>
</evidence>
<proteinExistence type="predicted"/>
<feature type="domain" description="Histidine kinase" evidence="15">
    <location>
        <begin position="254"/>
        <end position="464"/>
    </location>
</feature>
<dbReference type="RefSeq" id="WP_248835479.1">
    <property type="nucleotide sequence ID" value="NZ_JAJEQE010000028.1"/>
</dbReference>
<dbReference type="Pfam" id="PF00512">
    <property type="entry name" value="HisKA"/>
    <property type="match status" value="1"/>
</dbReference>
<dbReference type="InterPro" id="IPR003660">
    <property type="entry name" value="HAMP_dom"/>
</dbReference>
<keyword evidence="7 14" id="KW-0812">Transmembrane</keyword>
<evidence type="ECO:0000259" key="15">
    <source>
        <dbReference type="PROSITE" id="PS50109"/>
    </source>
</evidence>
<feature type="transmembrane region" description="Helical" evidence="14">
    <location>
        <begin position="164"/>
        <end position="186"/>
    </location>
</feature>
<evidence type="ECO:0000256" key="8">
    <source>
        <dbReference type="ARBA" id="ARBA00022741"/>
    </source>
</evidence>
<evidence type="ECO:0000256" key="13">
    <source>
        <dbReference type="ARBA" id="ARBA00023136"/>
    </source>
</evidence>
<organism evidence="17 18">
    <name type="scientific">Hominisplanchenecus faecis</name>
    <dbReference type="NCBI Taxonomy" id="2885351"/>
    <lineage>
        <taxon>Bacteria</taxon>
        <taxon>Bacillati</taxon>
        <taxon>Bacillota</taxon>
        <taxon>Clostridia</taxon>
        <taxon>Lachnospirales</taxon>
        <taxon>Lachnospiraceae</taxon>
        <taxon>Hominisplanchenecus</taxon>
    </lineage>
</organism>
<keyword evidence="9 17" id="KW-0418">Kinase</keyword>
<evidence type="ECO:0000313" key="17">
    <source>
        <dbReference type="EMBL" id="MCC2149366.1"/>
    </source>
</evidence>
<feature type="domain" description="HAMP" evidence="16">
    <location>
        <begin position="187"/>
        <end position="239"/>
    </location>
</feature>
<accession>A0ABS8EVZ0</accession>
<evidence type="ECO:0000256" key="14">
    <source>
        <dbReference type="SAM" id="Phobius"/>
    </source>
</evidence>
<dbReference type="InterPro" id="IPR036097">
    <property type="entry name" value="HisK_dim/P_sf"/>
</dbReference>
<comment type="catalytic activity">
    <reaction evidence="1">
        <text>ATP + protein L-histidine = ADP + protein N-phospho-L-histidine.</text>
        <dbReference type="EC" id="2.7.13.3"/>
    </reaction>
</comment>
<dbReference type="SMART" id="SM00388">
    <property type="entry name" value="HisKA"/>
    <property type="match status" value="1"/>
</dbReference>
<dbReference type="InterPro" id="IPR003594">
    <property type="entry name" value="HATPase_dom"/>
</dbReference>
<sequence length="464" mass="52350">MKLWQKISLLTAAILLISMVVYGGITVYETSNYNIRQTSSAASRQVRATAYALGQSLENAATEEMSDTARKAYLQFLLRRYSSRDYMLLQDWQLAANTTNFELTGNRLEQFDSYEPVAAFQQKNGRHLMIVGQKIPLSDSKNTSYQLLLVRDISEIYNNVLTQIGMFLIILGAIVAVAINAVFWMIRRMLKPLRDLRETAGAISQGQLDRRVRVRSNDEVGALSVSFNQMADQIECQMEELAQVSERRKQLLGSLAHELKTPMTSIIGYSDTLLHVRINEEQQKKALTHINNECRRLERLSGKMMNLLELYNNETIHMEKHPVRQLIGKVAELEKYHLKEQGITLETRSDDTVLLMDMDLMESLLVNLIDNAMKASKEGDTIYVEAAGTCILVEDHGRGIPAEEIPKITEAFYMVDKSRSKKAGGIGLGLALCTQIVKLHGAKMEIKSKPGVGTQIRVIFSEEQ</sequence>
<evidence type="ECO:0000313" key="18">
    <source>
        <dbReference type="Proteomes" id="UP001299235"/>
    </source>
</evidence>
<gene>
    <name evidence="17" type="ORF">LKD42_08870</name>
</gene>
<dbReference type="Proteomes" id="UP001299235">
    <property type="component" value="Unassembled WGS sequence"/>
</dbReference>
<dbReference type="InterPro" id="IPR004358">
    <property type="entry name" value="Sig_transdc_His_kin-like_C"/>
</dbReference>
<evidence type="ECO:0000256" key="1">
    <source>
        <dbReference type="ARBA" id="ARBA00000085"/>
    </source>
</evidence>
<evidence type="ECO:0000256" key="3">
    <source>
        <dbReference type="ARBA" id="ARBA00012438"/>
    </source>
</evidence>
<dbReference type="Pfam" id="PF00672">
    <property type="entry name" value="HAMP"/>
    <property type="match status" value="1"/>
</dbReference>
<keyword evidence="12" id="KW-0902">Two-component regulatory system</keyword>
<keyword evidence="6" id="KW-0808">Transferase</keyword>
<dbReference type="EC" id="2.7.13.3" evidence="3"/>
<evidence type="ECO:0000256" key="6">
    <source>
        <dbReference type="ARBA" id="ARBA00022679"/>
    </source>
</evidence>
<protein>
    <recommendedName>
        <fullName evidence="3">histidine kinase</fullName>
        <ecNumber evidence="3">2.7.13.3</ecNumber>
    </recommendedName>
</protein>
<evidence type="ECO:0000256" key="5">
    <source>
        <dbReference type="ARBA" id="ARBA00022553"/>
    </source>
</evidence>
<dbReference type="Pfam" id="PF02518">
    <property type="entry name" value="HATPase_c"/>
    <property type="match status" value="1"/>
</dbReference>
<dbReference type="GO" id="GO:0016301">
    <property type="term" value="F:kinase activity"/>
    <property type="evidence" value="ECO:0007669"/>
    <property type="project" value="UniProtKB-KW"/>
</dbReference>
<dbReference type="InterPro" id="IPR036890">
    <property type="entry name" value="HATPase_C_sf"/>
</dbReference>
<dbReference type="PANTHER" id="PTHR45528">
    <property type="entry name" value="SENSOR HISTIDINE KINASE CPXA"/>
    <property type="match status" value="1"/>
</dbReference>